<feature type="non-terminal residue" evidence="2">
    <location>
        <position position="144"/>
    </location>
</feature>
<dbReference type="InterPro" id="IPR010730">
    <property type="entry name" value="HET"/>
</dbReference>
<protein>
    <submittedName>
        <fullName evidence="2">HET-domain-containing protein</fullName>
    </submittedName>
</protein>
<reference evidence="2 3" key="1">
    <citation type="journal article" date="2016" name="Nat. Commun.">
        <title>Ectomycorrhizal ecology is imprinted in the genome of the dominant symbiotic fungus Cenococcum geophilum.</title>
        <authorList>
            <consortium name="DOE Joint Genome Institute"/>
            <person name="Peter M."/>
            <person name="Kohler A."/>
            <person name="Ohm R.A."/>
            <person name="Kuo A."/>
            <person name="Krutzmann J."/>
            <person name="Morin E."/>
            <person name="Arend M."/>
            <person name="Barry K.W."/>
            <person name="Binder M."/>
            <person name="Choi C."/>
            <person name="Clum A."/>
            <person name="Copeland A."/>
            <person name="Grisel N."/>
            <person name="Haridas S."/>
            <person name="Kipfer T."/>
            <person name="LaButti K."/>
            <person name="Lindquist E."/>
            <person name="Lipzen A."/>
            <person name="Maire R."/>
            <person name="Meier B."/>
            <person name="Mihaltcheva S."/>
            <person name="Molinier V."/>
            <person name="Murat C."/>
            <person name="Poggeler S."/>
            <person name="Quandt C.A."/>
            <person name="Sperisen C."/>
            <person name="Tritt A."/>
            <person name="Tisserant E."/>
            <person name="Crous P.W."/>
            <person name="Henrissat B."/>
            <person name="Nehls U."/>
            <person name="Egli S."/>
            <person name="Spatafora J.W."/>
            <person name="Grigoriev I.V."/>
            <person name="Martin F.M."/>
        </authorList>
    </citation>
    <scope>NUCLEOTIDE SEQUENCE [LARGE SCALE GENOMIC DNA]</scope>
    <source>
        <strain evidence="2 3">CBS 207.34</strain>
    </source>
</reference>
<evidence type="ECO:0000313" key="2">
    <source>
        <dbReference type="EMBL" id="OCL15030.1"/>
    </source>
</evidence>
<sequence length="144" mass="16663">MEPQELIVSENVPARHVHEIYTNLDRGRREIRLISVTPGEWSDEINCEFTVASLDDRPEYYALSYTWGDPTITRPIIINGVRKQATVSLESALRRLRETAEPSIMIWIDALCINQEDSVERSHQVGMMGDIYRFTREALIWIGE</sequence>
<evidence type="ECO:0000313" key="3">
    <source>
        <dbReference type="Proteomes" id="UP000250140"/>
    </source>
</evidence>
<dbReference type="EMBL" id="KV748494">
    <property type="protein sequence ID" value="OCL15030.1"/>
    <property type="molecule type" value="Genomic_DNA"/>
</dbReference>
<name>A0A8E2FDY1_9PEZI</name>
<dbReference type="PANTHER" id="PTHR24148:SF82">
    <property type="entry name" value="HETEROKARYON INCOMPATIBILITY DOMAIN-CONTAINING PROTEIN"/>
    <property type="match status" value="1"/>
</dbReference>
<dbReference type="OrthoDB" id="2157530at2759"/>
<keyword evidence="3" id="KW-1185">Reference proteome</keyword>
<evidence type="ECO:0000259" key="1">
    <source>
        <dbReference type="Pfam" id="PF06985"/>
    </source>
</evidence>
<gene>
    <name evidence="2" type="ORF">AOQ84DRAFT_279763</name>
</gene>
<dbReference type="AlphaFoldDB" id="A0A8E2FDY1"/>
<dbReference type="InterPro" id="IPR052895">
    <property type="entry name" value="HetReg/Transcr_Mod"/>
</dbReference>
<dbReference type="Proteomes" id="UP000250140">
    <property type="component" value="Unassembled WGS sequence"/>
</dbReference>
<accession>A0A8E2FDY1</accession>
<organism evidence="2 3">
    <name type="scientific">Glonium stellatum</name>
    <dbReference type="NCBI Taxonomy" id="574774"/>
    <lineage>
        <taxon>Eukaryota</taxon>
        <taxon>Fungi</taxon>
        <taxon>Dikarya</taxon>
        <taxon>Ascomycota</taxon>
        <taxon>Pezizomycotina</taxon>
        <taxon>Dothideomycetes</taxon>
        <taxon>Pleosporomycetidae</taxon>
        <taxon>Gloniales</taxon>
        <taxon>Gloniaceae</taxon>
        <taxon>Glonium</taxon>
    </lineage>
</organism>
<dbReference type="PANTHER" id="PTHR24148">
    <property type="entry name" value="ANKYRIN REPEAT DOMAIN-CONTAINING PROTEIN 39 HOMOLOG-RELATED"/>
    <property type="match status" value="1"/>
</dbReference>
<proteinExistence type="predicted"/>
<feature type="domain" description="Heterokaryon incompatibility" evidence="1">
    <location>
        <begin position="60"/>
        <end position="143"/>
    </location>
</feature>
<dbReference type="Pfam" id="PF06985">
    <property type="entry name" value="HET"/>
    <property type="match status" value="1"/>
</dbReference>